<dbReference type="PANTHER" id="PTHR43740:SF2">
    <property type="entry name" value="LEUCINE--TRNA LIGASE, MITOCHONDRIAL"/>
    <property type="match status" value="1"/>
</dbReference>
<dbReference type="InterPro" id="IPR002302">
    <property type="entry name" value="Leu-tRNA-ligase"/>
</dbReference>
<keyword evidence="10" id="KW-1185">Reference proteome</keyword>
<keyword evidence="7" id="KW-0030">Aminoacyl-tRNA synthetase</keyword>
<gene>
    <name evidence="9" type="ORF">SVUK_LOCUS16464</name>
</gene>
<keyword evidence="6" id="KW-0648">Protein biosynthesis</keyword>
<comment type="similarity">
    <text evidence="1">Belongs to the class-I aminoacyl-tRNA synthetase family.</text>
</comment>
<dbReference type="Proteomes" id="UP000270094">
    <property type="component" value="Unassembled WGS sequence"/>
</dbReference>
<proteinExistence type="inferred from homology"/>
<accession>A0A3P7JDQ5</accession>
<keyword evidence="5" id="KW-0067">ATP-binding</keyword>
<dbReference type="PRINTS" id="PR00985">
    <property type="entry name" value="TRNASYNTHLEU"/>
</dbReference>
<dbReference type="GO" id="GO:0006429">
    <property type="term" value="P:leucyl-tRNA aminoacylation"/>
    <property type="evidence" value="ECO:0007669"/>
    <property type="project" value="InterPro"/>
</dbReference>
<keyword evidence="4" id="KW-0547">Nucleotide-binding</keyword>
<evidence type="ECO:0000259" key="8">
    <source>
        <dbReference type="Pfam" id="PF00133"/>
    </source>
</evidence>
<evidence type="ECO:0000256" key="7">
    <source>
        <dbReference type="ARBA" id="ARBA00023146"/>
    </source>
</evidence>
<dbReference type="EMBL" id="UYYB01113040">
    <property type="protein sequence ID" value="VDM81466.1"/>
    <property type="molecule type" value="Genomic_DNA"/>
</dbReference>
<protein>
    <recommendedName>
        <fullName evidence="2">leucine--tRNA ligase</fullName>
        <ecNumber evidence="2">6.1.1.4</ecNumber>
    </recommendedName>
</protein>
<organism evidence="9 10">
    <name type="scientific">Strongylus vulgaris</name>
    <name type="common">Blood worm</name>
    <dbReference type="NCBI Taxonomy" id="40348"/>
    <lineage>
        <taxon>Eukaryota</taxon>
        <taxon>Metazoa</taxon>
        <taxon>Ecdysozoa</taxon>
        <taxon>Nematoda</taxon>
        <taxon>Chromadorea</taxon>
        <taxon>Rhabditida</taxon>
        <taxon>Rhabditina</taxon>
        <taxon>Rhabditomorpha</taxon>
        <taxon>Strongyloidea</taxon>
        <taxon>Strongylidae</taxon>
        <taxon>Strongylus</taxon>
    </lineage>
</organism>
<evidence type="ECO:0000256" key="3">
    <source>
        <dbReference type="ARBA" id="ARBA00022598"/>
    </source>
</evidence>
<sequence length="316" mass="35334">LSIPKATFVVLRQGHPLSDPNRANVDSPYRLGISVLNGISGVWMPVIVVPETYDGPEMHLNARCGDEVADSVLVEEFKIKSDRRRLMPMSLRDVEELAAFGRYGGYMTSRTLQDWVVSRQRSWGTPIPMILSADGKTAVPIADNKLPLLQGEMAGKKVDYCRKVKDSLKLTLWTPSLILLGWYYLRFLDPHNENALISQEAAARMPVDIYVGGIEHAAVHMFFARFISYFLTDIGVTVVGFCSFVNEEAEPFRNLIPQGIVRGRTFTDSNGKYVPNAEVIMQDKKYLAKDGTELTMDYEKMSKSKGNGLSDARMAS</sequence>
<name>A0A3P7JDQ5_STRVU</name>
<evidence type="ECO:0000256" key="5">
    <source>
        <dbReference type="ARBA" id="ARBA00022840"/>
    </source>
</evidence>
<dbReference type="SUPFAM" id="SSF52374">
    <property type="entry name" value="Nucleotidylyl transferase"/>
    <property type="match status" value="1"/>
</dbReference>
<evidence type="ECO:0000313" key="9">
    <source>
        <dbReference type="EMBL" id="VDM81466.1"/>
    </source>
</evidence>
<keyword evidence="3" id="KW-0436">Ligase</keyword>
<evidence type="ECO:0000256" key="2">
    <source>
        <dbReference type="ARBA" id="ARBA00013164"/>
    </source>
</evidence>
<dbReference type="OrthoDB" id="15954at2759"/>
<dbReference type="GO" id="GO:0032543">
    <property type="term" value="P:mitochondrial translation"/>
    <property type="evidence" value="ECO:0007669"/>
    <property type="project" value="TreeGrafter"/>
</dbReference>
<dbReference type="GO" id="GO:0004823">
    <property type="term" value="F:leucine-tRNA ligase activity"/>
    <property type="evidence" value="ECO:0007669"/>
    <property type="project" value="UniProtKB-EC"/>
</dbReference>
<dbReference type="InterPro" id="IPR014729">
    <property type="entry name" value="Rossmann-like_a/b/a_fold"/>
</dbReference>
<evidence type="ECO:0000313" key="10">
    <source>
        <dbReference type="Proteomes" id="UP000270094"/>
    </source>
</evidence>
<dbReference type="PANTHER" id="PTHR43740">
    <property type="entry name" value="LEUCYL-TRNA SYNTHETASE"/>
    <property type="match status" value="1"/>
</dbReference>
<feature type="non-terminal residue" evidence="9">
    <location>
        <position position="1"/>
    </location>
</feature>
<dbReference type="Pfam" id="PF00133">
    <property type="entry name" value="tRNA-synt_1"/>
    <property type="match status" value="1"/>
</dbReference>
<dbReference type="GO" id="GO:0005739">
    <property type="term" value="C:mitochondrion"/>
    <property type="evidence" value="ECO:0007669"/>
    <property type="project" value="TreeGrafter"/>
</dbReference>
<dbReference type="InterPro" id="IPR002300">
    <property type="entry name" value="aa-tRNA-synth_Ia"/>
</dbReference>
<feature type="domain" description="Aminoacyl-tRNA synthetase class Ia" evidence="8">
    <location>
        <begin position="110"/>
        <end position="280"/>
    </location>
</feature>
<dbReference type="GO" id="GO:0005524">
    <property type="term" value="F:ATP binding"/>
    <property type="evidence" value="ECO:0007669"/>
    <property type="project" value="UniProtKB-KW"/>
</dbReference>
<dbReference type="EC" id="6.1.1.4" evidence="2"/>
<evidence type="ECO:0000256" key="1">
    <source>
        <dbReference type="ARBA" id="ARBA00005594"/>
    </source>
</evidence>
<reference evidence="9 10" key="1">
    <citation type="submission" date="2018-11" db="EMBL/GenBank/DDBJ databases">
        <authorList>
            <consortium name="Pathogen Informatics"/>
        </authorList>
    </citation>
    <scope>NUCLEOTIDE SEQUENCE [LARGE SCALE GENOMIC DNA]</scope>
</reference>
<evidence type="ECO:0000256" key="4">
    <source>
        <dbReference type="ARBA" id="ARBA00022741"/>
    </source>
</evidence>
<evidence type="ECO:0000256" key="6">
    <source>
        <dbReference type="ARBA" id="ARBA00022917"/>
    </source>
</evidence>
<dbReference type="AlphaFoldDB" id="A0A3P7JDQ5"/>
<dbReference type="Gene3D" id="3.40.50.620">
    <property type="entry name" value="HUPs"/>
    <property type="match status" value="1"/>
</dbReference>